<dbReference type="EMBL" id="SOAU01000001">
    <property type="protein sequence ID" value="TDT15735.1"/>
    <property type="molecule type" value="Genomic_DNA"/>
</dbReference>
<dbReference type="SUPFAM" id="SSF48452">
    <property type="entry name" value="TPR-like"/>
    <property type="match status" value="1"/>
</dbReference>
<evidence type="ECO:0000313" key="2">
    <source>
        <dbReference type="EMBL" id="TDT15735.1"/>
    </source>
</evidence>
<sequence>MPTSVPDEFRSVADWDRMIQADPLGTIAAASRLAERSDDPQALVLALWARSRAQLDLGRVAEATASARAALAGLDESVGPHVRDAVVLSSAALLTESGDVDGGLEVLDSLWDQVDDDIGRARIELQRAYILHHAGRLVDALAHLDRGESLFGGEAEARDRNRLHGHRGLVLLQQGRFEEAETDLVVAQRYADESGMSAAAALGVGNRAVLYGRSRRLADAVRAFDEAIERYAAIGSPARHVALIEIDRAEVLMHSGMVLDAVSAARRAVELVEPTGNRVMLGDAQLLAARAELAAGLSSAEISAERAAAVFESSRRPDMVLHAASVAVHARLRSADAIGADDALIEAAPFVERFRSLGWDRQADDLVLERIRLAARTDRVELVRDDIETVRSGATSSQRDVALSGLLAEAIARRADGRPSAAMEAAKRGLGHLDSIVAETTTLEERSAMMRVGADLSNLIIDVAVELGDADTVLAAAEGTRARALHDELSERERHRPLTEDGAVRLRRELMSRLDRRTLIEWVVANGRVHAVVVDASGLRLVDVASVGDVVRARDRVLVQLDVAATDPDGSSVRAERAIGLLDALLLEPLKLPHEGGIVVVPVDLLHGVPWSGMTTLSRRPFALAPNAQLWLEADRRAGTPARSAALVVGPDVAGADTERAAVERSHPSAAIASGAGATAAALASMLTGDGLVHVAAHGRFRSDRPLLSTLLLDGGEVTLHDAVPARVASRLVVLSSCEGGAQGTSDGAEVLGLGAVLLARGAASVIAPLTAVRDLECGEFVAEVHDELARGESAAVALANVRTRWLDDDDLSRWAVASSFSCFGSGASTVGA</sequence>
<protein>
    <submittedName>
        <fullName evidence="2">CHAT domain-containing protein</fullName>
    </submittedName>
</protein>
<organism evidence="2 3">
    <name type="scientific">Ilumatobacter fluminis</name>
    <dbReference type="NCBI Taxonomy" id="467091"/>
    <lineage>
        <taxon>Bacteria</taxon>
        <taxon>Bacillati</taxon>
        <taxon>Actinomycetota</taxon>
        <taxon>Acidimicrobiia</taxon>
        <taxon>Acidimicrobiales</taxon>
        <taxon>Ilumatobacteraceae</taxon>
        <taxon>Ilumatobacter</taxon>
    </lineage>
</organism>
<feature type="domain" description="CHAT" evidence="1">
    <location>
        <begin position="582"/>
        <end position="825"/>
    </location>
</feature>
<gene>
    <name evidence="2" type="ORF">BDK89_1313</name>
</gene>
<keyword evidence="3" id="KW-1185">Reference proteome</keyword>
<comment type="caution">
    <text evidence="2">The sequence shown here is derived from an EMBL/GenBank/DDBJ whole genome shotgun (WGS) entry which is preliminary data.</text>
</comment>
<evidence type="ECO:0000259" key="1">
    <source>
        <dbReference type="Pfam" id="PF12770"/>
    </source>
</evidence>
<dbReference type="AlphaFoldDB" id="A0A4R7HXG0"/>
<dbReference type="InterPro" id="IPR024983">
    <property type="entry name" value="CHAT_dom"/>
</dbReference>
<evidence type="ECO:0000313" key="3">
    <source>
        <dbReference type="Proteomes" id="UP000294558"/>
    </source>
</evidence>
<dbReference type="InterPro" id="IPR011990">
    <property type="entry name" value="TPR-like_helical_dom_sf"/>
</dbReference>
<dbReference type="RefSeq" id="WP_133868166.1">
    <property type="nucleotide sequence ID" value="NZ_SOAU01000001.1"/>
</dbReference>
<reference evidence="2 3" key="1">
    <citation type="submission" date="2019-03" db="EMBL/GenBank/DDBJ databases">
        <title>Sequencing the genomes of 1000 actinobacteria strains.</title>
        <authorList>
            <person name="Klenk H.-P."/>
        </authorList>
    </citation>
    <scope>NUCLEOTIDE SEQUENCE [LARGE SCALE GENOMIC DNA]</scope>
    <source>
        <strain evidence="2 3">DSM 18936</strain>
    </source>
</reference>
<dbReference type="Pfam" id="PF12770">
    <property type="entry name" value="CHAT"/>
    <property type="match status" value="1"/>
</dbReference>
<dbReference type="Gene3D" id="1.25.40.10">
    <property type="entry name" value="Tetratricopeptide repeat domain"/>
    <property type="match status" value="1"/>
</dbReference>
<dbReference type="OrthoDB" id="9761935at2"/>
<dbReference type="PANTHER" id="PTHR10098">
    <property type="entry name" value="RAPSYN-RELATED"/>
    <property type="match status" value="1"/>
</dbReference>
<proteinExistence type="predicted"/>
<dbReference type="Proteomes" id="UP000294558">
    <property type="component" value="Unassembled WGS sequence"/>
</dbReference>
<name>A0A4R7HXG0_9ACTN</name>
<accession>A0A4R7HXG0</accession>